<dbReference type="AlphaFoldDB" id="A0A1G2ARU4"/>
<name>A0A1G2ARU4_9BACT</name>
<proteinExistence type="inferred from homology"/>
<evidence type="ECO:0000256" key="7">
    <source>
        <dbReference type="HAMAP-Rule" id="MF_01325"/>
    </source>
</evidence>
<comment type="similarity">
    <text evidence="1 7">Belongs to the universal ribosomal protein uL3 family.</text>
</comment>
<dbReference type="SUPFAM" id="SSF50447">
    <property type="entry name" value="Translation proteins"/>
    <property type="match status" value="1"/>
</dbReference>
<dbReference type="GO" id="GO:0006412">
    <property type="term" value="P:translation"/>
    <property type="evidence" value="ECO:0007669"/>
    <property type="project" value="UniProtKB-UniRule"/>
</dbReference>
<dbReference type="GO" id="GO:0003735">
    <property type="term" value="F:structural constituent of ribosome"/>
    <property type="evidence" value="ECO:0007669"/>
    <property type="project" value="UniProtKB-UniRule"/>
</dbReference>
<dbReference type="InterPro" id="IPR009000">
    <property type="entry name" value="Transl_B-barrel_sf"/>
</dbReference>
<comment type="function">
    <text evidence="7">One of the primary rRNA binding proteins, it binds directly near the 3'-end of the 23S rRNA, where it nucleates assembly of the 50S subunit.</text>
</comment>
<dbReference type="Proteomes" id="UP000177165">
    <property type="component" value="Unassembled WGS sequence"/>
</dbReference>
<sequence length="203" mass="22245">MKCMLGYKQNSTQILYQGKLVPVTHVQAGPCTITQVKTEAKDGYQAIQVGFHVAKKINKAKRGHLKELSHFRYLQEFRIPAKERISFERGKIIDASIFAEGDSVKVTGTTKGRGFQGVVKRHKFAGGKKSHGHKDQLRMPGSLGAGGVQKVPKGKRMAGHMGNRKRTVHNLTVMRVDAKNNILTLKGALPGAHGGLVKITDNI</sequence>
<dbReference type="InterPro" id="IPR000597">
    <property type="entry name" value="Ribosomal_uL3"/>
</dbReference>
<dbReference type="EMBL" id="MHKB01000008">
    <property type="protein sequence ID" value="OGY79634.1"/>
    <property type="molecule type" value="Genomic_DNA"/>
</dbReference>
<dbReference type="PANTHER" id="PTHR11229:SF16">
    <property type="entry name" value="LARGE RIBOSOMAL SUBUNIT PROTEIN UL3C"/>
    <property type="match status" value="1"/>
</dbReference>
<evidence type="ECO:0000256" key="6">
    <source>
        <dbReference type="ARBA" id="ARBA00035243"/>
    </source>
</evidence>
<evidence type="ECO:0000256" key="5">
    <source>
        <dbReference type="ARBA" id="ARBA00023274"/>
    </source>
</evidence>
<feature type="region of interest" description="Disordered" evidence="8">
    <location>
        <begin position="125"/>
        <end position="160"/>
    </location>
</feature>
<evidence type="ECO:0000256" key="1">
    <source>
        <dbReference type="ARBA" id="ARBA00006540"/>
    </source>
</evidence>
<comment type="caution">
    <text evidence="9">The sequence shown here is derived from an EMBL/GenBank/DDBJ whole genome shotgun (WGS) entry which is preliminary data.</text>
</comment>
<gene>
    <name evidence="7" type="primary">rplC</name>
    <name evidence="9" type="ORF">A3B74_02580</name>
</gene>
<dbReference type="PANTHER" id="PTHR11229">
    <property type="entry name" value="50S RIBOSOMAL PROTEIN L3"/>
    <property type="match status" value="1"/>
</dbReference>
<evidence type="ECO:0000313" key="10">
    <source>
        <dbReference type="Proteomes" id="UP000177165"/>
    </source>
</evidence>
<accession>A0A1G2ARU4</accession>
<protein>
    <recommendedName>
        <fullName evidence="6 7">Large ribosomal subunit protein uL3</fullName>
    </recommendedName>
</protein>
<dbReference type="Gene3D" id="3.30.160.810">
    <property type="match status" value="1"/>
</dbReference>
<keyword evidence="2 7" id="KW-0699">rRNA-binding</keyword>
<evidence type="ECO:0000313" key="9">
    <source>
        <dbReference type="EMBL" id="OGY79634.1"/>
    </source>
</evidence>
<evidence type="ECO:0000256" key="3">
    <source>
        <dbReference type="ARBA" id="ARBA00022884"/>
    </source>
</evidence>
<keyword evidence="3 7" id="KW-0694">RNA-binding</keyword>
<dbReference type="NCBIfam" id="TIGR03625">
    <property type="entry name" value="L3_bact"/>
    <property type="match status" value="1"/>
</dbReference>
<dbReference type="GO" id="GO:0019843">
    <property type="term" value="F:rRNA binding"/>
    <property type="evidence" value="ECO:0007669"/>
    <property type="project" value="UniProtKB-UniRule"/>
</dbReference>
<evidence type="ECO:0000256" key="4">
    <source>
        <dbReference type="ARBA" id="ARBA00022980"/>
    </source>
</evidence>
<dbReference type="InterPro" id="IPR019927">
    <property type="entry name" value="Ribosomal_uL3_bac/org-type"/>
</dbReference>
<keyword evidence="5 7" id="KW-0687">Ribonucleoprotein</keyword>
<evidence type="ECO:0000256" key="2">
    <source>
        <dbReference type="ARBA" id="ARBA00022730"/>
    </source>
</evidence>
<dbReference type="GO" id="GO:0022625">
    <property type="term" value="C:cytosolic large ribosomal subunit"/>
    <property type="evidence" value="ECO:0007669"/>
    <property type="project" value="TreeGrafter"/>
</dbReference>
<organism evidence="9 10">
    <name type="scientific">Candidatus Kerfeldbacteria bacterium RIFCSPHIGHO2_02_FULL_42_14</name>
    <dbReference type="NCBI Taxonomy" id="1798540"/>
    <lineage>
        <taxon>Bacteria</taxon>
        <taxon>Candidatus Kerfeldiibacteriota</taxon>
    </lineage>
</organism>
<comment type="subunit">
    <text evidence="7">Part of the 50S ribosomal subunit. Forms a cluster with proteins L14 and L19.</text>
</comment>
<keyword evidence="4 7" id="KW-0689">Ribosomal protein</keyword>
<reference evidence="9 10" key="1">
    <citation type="journal article" date="2016" name="Nat. Commun.">
        <title>Thousands of microbial genomes shed light on interconnected biogeochemical processes in an aquifer system.</title>
        <authorList>
            <person name="Anantharaman K."/>
            <person name="Brown C.T."/>
            <person name="Hug L.A."/>
            <person name="Sharon I."/>
            <person name="Castelle C.J."/>
            <person name="Probst A.J."/>
            <person name="Thomas B.C."/>
            <person name="Singh A."/>
            <person name="Wilkins M.J."/>
            <person name="Karaoz U."/>
            <person name="Brodie E.L."/>
            <person name="Williams K.H."/>
            <person name="Hubbard S.S."/>
            <person name="Banfield J.F."/>
        </authorList>
    </citation>
    <scope>NUCLEOTIDE SEQUENCE [LARGE SCALE GENOMIC DNA]</scope>
</reference>
<dbReference type="Pfam" id="PF00297">
    <property type="entry name" value="Ribosomal_L3"/>
    <property type="match status" value="1"/>
</dbReference>
<dbReference type="HAMAP" id="MF_01325_B">
    <property type="entry name" value="Ribosomal_uL3_B"/>
    <property type="match status" value="1"/>
</dbReference>
<dbReference type="Gene3D" id="2.40.30.10">
    <property type="entry name" value="Translation factors"/>
    <property type="match status" value="1"/>
</dbReference>
<evidence type="ECO:0000256" key="8">
    <source>
        <dbReference type="SAM" id="MobiDB-lite"/>
    </source>
</evidence>
<dbReference type="FunFam" id="2.40.30.10:FF:000004">
    <property type="entry name" value="50S ribosomal protein L3"/>
    <property type="match status" value="1"/>
</dbReference>
<dbReference type="STRING" id="1798540.A3B74_02580"/>